<dbReference type="HOGENOM" id="CLU_160543_1_0_11"/>
<dbReference type="KEGG" id="cpq:CPC231_08290"/>
<evidence type="ECO:0000313" key="3">
    <source>
        <dbReference type="Proteomes" id="UP000000276"/>
    </source>
</evidence>
<evidence type="ECO:0000256" key="1">
    <source>
        <dbReference type="SAM" id="MobiDB-lite"/>
    </source>
</evidence>
<reference evidence="2 3" key="2">
    <citation type="journal article" date="2011" name="PLoS ONE">
        <title>Evidence for reductive genome evolution and lateral acquisition of virulence functions in two Corynebacterium pseudotuberculosis strains.</title>
        <authorList>
            <person name="Ruiz J.C."/>
            <person name="D'Afonseca V."/>
            <person name="Silva A."/>
            <person name="Ali A."/>
            <person name="Pinto A.C."/>
            <person name="Santos A.R."/>
            <person name="Rocha A.A."/>
            <person name="Lopes D.O."/>
            <person name="Dorella F.A."/>
            <person name="Pacheco L.G."/>
            <person name="Costa M.P."/>
            <person name="Turk M.Z."/>
            <person name="Seyffert N."/>
            <person name="Moraes P.M."/>
            <person name="Soares S.C."/>
            <person name="Almeida S.S."/>
            <person name="Castro T.L."/>
            <person name="Abreu V.A."/>
            <person name="Trost E."/>
            <person name="Baumbach J."/>
            <person name="Tauch A."/>
            <person name="Schneider M.P."/>
            <person name="McCulloch J."/>
            <person name="Cerdeira L.T."/>
            <person name="Ramos R.T."/>
            <person name="Zerlotini A."/>
            <person name="Dominitini A."/>
            <person name="Resende D.M."/>
            <person name="Coser E.M."/>
            <person name="Oliveira L.M."/>
            <person name="Pedrosa A.L."/>
            <person name="Vieira C.U."/>
            <person name="Guimaraes C.T."/>
            <person name="Bartholomeu D.C."/>
            <person name="Oliveira D.M."/>
            <person name="Santos F.R."/>
            <person name="Rabelo E.M."/>
            <person name="Lobo F.P."/>
            <person name="Franco G.R."/>
            <person name="Costa A.F."/>
            <person name="Castro I.M."/>
            <person name="Dias S.R."/>
            <person name="Ferro J.A."/>
            <person name="Ortega J.M."/>
            <person name="Paiva L.V."/>
            <person name="Goulart L.R."/>
            <person name="Almeida J.F."/>
            <person name="Ferro M.I."/>
            <person name="Carneiro N.P."/>
            <person name="Falcao P.R."/>
            <person name="Grynberg P."/>
            <person name="Teixeira S.M."/>
            <person name="Brommonschenkel S."/>
            <person name="Oliveira S.C."/>
            <person name="Meyer R."/>
            <person name="Moore R.J."/>
            <person name="Miyoshi A."/>
            <person name="Oliveira G.C."/>
            <person name="Azevedo V."/>
        </authorList>
    </citation>
    <scope>NUCLEOTIDE SEQUENCE [LARGE SCALE GENOMIC DNA]</scope>
    <source>
        <strain evidence="2 3">C231</strain>
    </source>
</reference>
<keyword evidence="3" id="KW-1185">Reference proteome</keyword>
<feature type="region of interest" description="Disordered" evidence="1">
    <location>
        <begin position="64"/>
        <end position="87"/>
    </location>
</feature>
<sequence>MNNKKFSHGLGMGRGRWLSVSISRNFDQYLADRGLVQLAEVIPESECQEFCPADSWYEGQIGERGTSEVTEDGTPAENFSDKSSGDELARAKRMIEGVLGS</sequence>
<protein>
    <submittedName>
        <fullName evidence="2">Uncharacterized protein</fullName>
    </submittedName>
</protein>
<proteinExistence type="predicted"/>
<dbReference type="Proteomes" id="UP000000276">
    <property type="component" value="Chromosome"/>
</dbReference>
<dbReference type="PATRIC" id="fig|681645.3.peg.1727"/>
<dbReference type="EMBL" id="CP001829">
    <property type="protein sequence ID" value="ADL11109.1"/>
    <property type="molecule type" value="Genomic_DNA"/>
</dbReference>
<dbReference type="eggNOG" id="ENOG5031VQ9">
    <property type="taxonomic scope" value="Bacteria"/>
</dbReference>
<dbReference type="AlphaFoldDB" id="D9QC33"/>
<organism evidence="2 3">
    <name type="scientific">Corynebacterium pseudotuberculosis (strain C231)</name>
    <dbReference type="NCBI Taxonomy" id="681645"/>
    <lineage>
        <taxon>Bacteria</taxon>
        <taxon>Bacillati</taxon>
        <taxon>Actinomycetota</taxon>
        <taxon>Actinomycetes</taxon>
        <taxon>Mycobacteriales</taxon>
        <taxon>Corynebacteriaceae</taxon>
        <taxon>Corynebacterium</taxon>
    </lineage>
</organism>
<dbReference type="OrthoDB" id="4413861at2"/>
<evidence type="ECO:0000313" key="2">
    <source>
        <dbReference type="EMBL" id="ADL11109.1"/>
    </source>
</evidence>
<dbReference type="STRING" id="681645.CpC231_1647"/>
<name>D9QC33_CORP2</name>
<accession>D9QC33</accession>
<gene>
    <name evidence="2" type="ORF">CPC231_08290</name>
</gene>
<dbReference type="GeneID" id="93974018"/>
<dbReference type="RefSeq" id="WP_013242503.1">
    <property type="nucleotide sequence ID" value="NC_017301.2"/>
</dbReference>
<reference evidence="2 3" key="1">
    <citation type="journal article" date="2011" name="J. Bacteriol.">
        <title>Complete genome sequence of Corynebacterium pseudotuberculosis I19, a strain isolated from a cow in Israel with bovine mastitis.</title>
        <authorList>
            <consortium name="Consortium: Rede Paraense de Genomica e Proteomica (RPGP)"/>
            <person name="Silva A."/>
            <person name="Schneider M.P."/>
            <person name="Cerdeira L."/>
            <person name="Barbosa M.S."/>
            <person name="Ramos R.T."/>
            <person name="Carneiro A.R."/>
            <person name="Santos R."/>
            <person name="Lima M."/>
            <person name="D'Afonseca V."/>
            <person name="Almeida S.S."/>
            <person name="Santos A.R."/>
            <person name="Soares S.C."/>
            <person name="Pinto A.C."/>
            <person name="Ali A."/>
            <person name="Dorella F.A."/>
            <person name="Rocha F."/>
            <person name="de Abreu V.A."/>
            <person name="Trost E."/>
            <person name="Tauch A."/>
            <person name="Shpigel N."/>
            <person name="Miyoshi A."/>
            <person name="Azevedo V."/>
        </authorList>
    </citation>
    <scope>NUCLEOTIDE SEQUENCE [LARGE SCALE GENOMIC DNA]</scope>
    <source>
        <strain evidence="2 3">C231</strain>
    </source>
</reference>